<dbReference type="NCBIfam" id="TIGR01547">
    <property type="entry name" value="phage_term_2"/>
    <property type="match status" value="1"/>
</dbReference>
<protein>
    <submittedName>
        <fullName evidence="3">PBSX family phage terminase large subunit</fullName>
    </submittedName>
</protein>
<dbReference type="InterPro" id="IPR035413">
    <property type="entry name" value="Terminase_L_C"/>
</dbReference>
<dbReference type="Gene3D" id="3.30.420.280">
    <property type="match status" value="1"/>
</dbReference>
<dbReference type="Gene3D" id="3.40.50.300">
    <property type="entry name" value="P-loop containing nucleotide triphosphate hydrolases"/>
    <property type="match status" value="1"/>
</dbReference>
<dbReference type="STRING" id="1302272.FC96_GL001359"/>
<organism evidence="3 4">
    <name type="scientific">Secundilactobacillus kimchicus JCM 15530</name>
    <dbReference type="NCBI Taxonomy" id="1302272"/>
    <lineage>
        <taxon>Bacteria</taxon>
        <taxon>Bacillati</taxon>
        <taxon>Bacillota</taxon>
        <taxon>Bacilli</taxon>
        <taxon>Lactobacillales</taxon>
        <taxon>Lactobacillaceae</taxon>
        <taxon>Secundilactobacillus</taxon>
    </lineage>
</organism>
<evidence type="ECO:0000259" key="2">
    <source>
        <dbReference type="Pfam" id="PF17288"/>
    </source>
</evidence>
<dbReference type="InterPro" id="IPR052380">
    <property type="entry name" value="Viral_DNA_packaging_terminase"/>
</dbReference>
<keyword evidence="4" id="KW-1185">Reference proteome</keyword>
<sequence>MADEINLLDHTAPAFDELVWDILENKHSNYWLNGGRGSTKSSFISLIIIVGMMNDPDANAVVLRKVADTLRRSVFDQYLWAVDSLGVASKWLDSYSPLMLTYLPTGQQIRFLGADKPRKIKSQKFRHGYTKFKHYEEADEFDSWLDLRNINQSLNRGGSDIITFYSYNPPANVNNWVNQVSTKEGLRDDTLVHNSDYLTVPKEWLGKEFLADAEQLKKDNPKAYAHEYLGEVTGTGAEVFNNLTIREITDEEISHFDKIYHGLDFGFAHDPLAYGDAYYDSARRRIFLYNEIYSVGMTNREAVEAIRKLNPMNEPIIADSAEPRTIAEFRDLGLNVLGAKKGPGSREHGFKWLQDLREIIIDPVRCPNTAREFSGYELARDANGNFKSGYPDGDDHSIDKTRYELETLMKKGGFVPWK</sequence>
<reference evidence="3 4" key="1">
    <citation type="journal article" date="2015" name="Genome Announc.">
        <title>Expanding the biotechnology potential of lactobacilli through comparative genomics of 213 strains and associated genera.</title>
        <authorList>
            <person name="Sun Z."/>
            <person name="Harris H.M."/>
            <person name="McCann A."/>
            <person name="Guo C."/>
            <person name="Argimon S."/>
            <person name="Zhang W."/>
            <person name="Yang X."/>
            <person name="Jeffery I.B."/>
            <person name="Cooney J.C."/>
            <person name="Kagawa T.F."/>
            <person name="Liu W."/>
            <person name="Song Y."/>
            <person name="Salvetti E."/>
            <person name="Wrobel A."/>
            <person name="Rasinkangas P."/>
            <person name="Parkhill J."/>
            <person name="Rea M.C."/>
            <person name="O'Sullivan O."/>
            <person name="Ritari J."/>
            <person name="Douillard F.P."/>
            <person name="Paul Ross R."/>
            <person name="Yang R."/>
            <person name="Briner A.E."/>
            <person name="Felis G.E."/>
            <person name="de Vos W.M."/>
            <person name="Barrangou R."/>
            <person name="Klaenhammer T.R."/>
            <person name="Caufield P.W."/>
            <person name="Cui Y."/>
            <person name="Zhang H."/>
            <person name="O'Toole P.W."/>
        </authorList>
    </citation>
    <scope>NUCLEOTIDE SEQUENCE [LARGE SCALE GENOMIC DNA]</scope>
    <source>
        <strain evidence="3 4">JCM 15530</strain>
    </source>
</reference>
<evidence type="ECO:0000259" key="1">
    <source>
        <dbReference type="Pfam" id="PF04466"/>
    </source>
</evidence>
<feature type="domain" description="Phage terminase large subunit C-terminal" evidence="2">
    <location>
        <begin position="264"/>
        <end position="406"/>
    </location>
</feature>
<dbReference type="OrthoDB" id="9768556at2"/>
<dbReference type="PANTHER" id="PTHR39184">
    <property type="match status" value="1"/>
</dbReference>
<dbReference type="Pfam" id="PF17288">
    <property type="entry name" value="Terminase_3C"/>
    <property type="match status" value="1"/>
</dbReference>
<accession>A0A0R1I172</accession>
<dbReference type="Pfam" id="PF04466">
    <property type="entry name" value="Terminase_3"/>
    <property type="match status" value="1"/>
</dbReference>
<dbReference type="InterPro" id="IPR035412">
    <property type="entry name" value="Terminase_L_N"/>
</dbReference>
<dbReference type="PATRIC" id="fig|1302272.5.peg.1367"/>
<dbReference type="EMBL" id="AZCX01000002">
    <property type="protein sequence ID" value="KRK49031.1"/>
    <property type="molecule type" value="Genomic_DNA"/>
</dbReference>
<dbReference type="InterPro" id="IPR027417">
    <property type="entry name" value="P-loop_NTPase"/>
</dbReference>
<dbReference type="PANTHER" id="PTHR39184:SF1">
    <property type="entry name" value="PBSX PHAGE TERMINASE LARGE SUBUNIT"/>
    <property type="match status" value="1"/>
</dbReference>
<evidence type="ECO:0000313" key="3">
    <source>
        <dbReference type="EMBL" id="KRK49031.1"/>
    </source>
</evidence>
<comment type="caution">
    <text evidence="3">The sequence shown here is derived from an EMBL/GenBank/DDBJ whole genome shotgun (WGS) entry which is preliminary data.</text>
</comment>
<dbReference type="Proteomes" id="UP000050911">
    <property type="component" value="Unassembled WGS sequence"/>
</dbReference>
<feature type="domain" description="Phage terminase large subunit N-terminal" evidence="1">
    <location>
        <begin position="32"/>
        <end position="231"/>
    </location>
</feature>
<proteinExistence type="predicted"/>
<name>A0A0R1I172_9LACO</name>
<evidence type="ECO:0000313" key="4">
    <source>
        <dbReference type="Proteomes" id="UP000050911"/>
    </source>
</evidence>
<dbReference type="RefSeq" id="WP_055679875.1">
    <property type="nucleotide sequence ID" value="NZ_AZCX01000002.1"/>
</dbReference>
<dbReference type="InterPro" id="IPR006437">
    <property type="entry name" value="Phage_terminase_lsu"/>
</dbReference>
<gene>
    <name evidence="3" type="ORF">FC96_GL001359</name>
</gene>
<dbReference type="AlphaFoldDB" id="A0A0R1I172"/>